<keyword evidence="5 10" id="KW-0028">Amino-acid biosynthesis</keyword>
<evidence type="ECO:0000256" key="8">
    <source>
        <dbReference type="ARBA" id="ARBA00023102"/>
    </source>
</evidence>
<sequence>MNQLIRKNIQALQPYSSARDEFSGEEGVFLDANENPFGAYNRYPDPYQNQLKEEVSKIKKIPIENIFVGNGSDEAIDLLFRIFCNPGKDKALTFTPTYGMYKVSAAINDVELLEIPLNQSFEIDQLALKNSLVDPFLKLIFICSPNNPTGNSIPLKTVQIILENFNGIVVVDEAYIDFTKEKSSLTILDKYANLVVLQTLSKAWGQAGLRIGFAFANDQIIHYLNKIKPPYNISEVNQQLAVKALKNKSFYENNKAEILSEKDKIKVALSKIKGIFRIFPSETNFLLIQIENADDVYTKLKSEKIIVRNRSSQIKNALRITIGSPSENKKLIESLQKITQ</sequence>
<evidence type="ECO:0000313" key="13">
    <source>
        <dbReference type="Proteomes" id="UP001138686"/>
    </source>
</evidence>
<dbReference type="CDD" id="cd00609">
    <property type="entry name" value="AAT_like"/>
    <property type="match status" value="1"/>
</dbReference>
<keyword evidence="6 10" id="KW-0808">Transferase</keyword>
<evidence type="ECO:0000256" key="6">
    <source>
        <dbReference type="ARBA" id="ARBA00022679"/>
    </source>
</evidence>
<dbReference type="InterPro" id="IPR001917">
    <property type="entry name" value="Aminotrans_II_pyridoxalP_BS"/>
</dbReference>
<evidence type="ECO:0000313" key="12">
    <source>
        <dbReference type="EMBL" id="MBW2938471.1"/>
    </source>
</evidence>
<evidence type="ECO:0000256" key="3">
    <source>
        <dbReference type="ARBA" id="ARBA00007970"/>
    </source>
</evidence>
<organism evidence="12 13">
    <name type="scientific">Halomarinibacterium sedimenti</name>
    <dbReference type="NCBI Taxonomy" id="2857106"/>
    <lineage>
        <taxon>Bacteria</taxon>
        <taxon>Pseudomonadati</taxon>
        <taxon>Bacteroidota</taxon>
        <taxon>Flavobacteriia</taxon>
        <taxon>Flavobacteriales</taxon>
        <taxon>Flavobacteriaceae</taxon>
        <taxon>Halomarinibacterium</taxon>
    </lineage>
</organism>
<keyword evidence="13" id="KW-1185">Reference proteome</keyword>
<dbReference type="GO" id="GO:0000105">
    <property type="term" value="P:L-histidine biosynthetic process"/>
    <property type="evidence" value="ECO:0007669"/>
    <property type="project" value="UniProtKB-UniRule"/>
</dbReference>
<evidence type="ECO:0000256" key="10">
    <source>
        <dbReference type="HAMAP-Rule" id="MF_01023"/>
    </source>
</evidence>
<dbReference type="InterPro" id="IPR004839">
    <property type="entry name" value="Aminotransferase_I/II_large"/>
</dbReference>
<comment type="subunit">
    <text evidence="10">Homodimer.</text>
</comment>
<dbReference type="InterPro" id="IPR005861">
    <property type="entry name" value="HisP_aminotrans"/>
</dbReference>
<evidence type="ECO:0000256" key="5">
    <source>
        <dbReference type="ARBA" id="ARBA00022605"/>
    </source>
</evidence>
<evidence type="ECO:0000256" key="9">
    <source>
        <dbReference type="ARBA" id="ARBA00047481"/>
    </source>
</evidence>
<keyword evidence="8 10" id="KW-0368">Histidine biosynthesis</keyword>
<dbReference type="EC" id="2.6.1.9" evidence="10"/>
<evidence type="ECO:0000259" key="11">
    <source>
        <dbReference type="Pfam" id="PF00155"/>
    </source>
</evidence>
<dbReference type="NCBIfam" id="TIGR01141">
    <property type="entry name" value="hisC"/>
    <property type="match status" value="1"/>
</dbReference>
<dbReference type="PANTHER" id="PTHR42885:SF2">
    <property type="entry name" value="HISTIDINOL-PHOSPHATE AMINOTRANSFERASE"/>
    <property type="match status" value="1"/>
</dbReference>
<comment type="caution">
    <text evidence="12">The sequence shown here is derived from an EMBL/GenBank/DDBJ whole genome shotgun (WGS) entry which is preliminary data.</text>
</comment>
<feature type="modified residue" description="N6-(pyridoxal phosphate)lysine" evidence="10">
    <location>
        <position position="202"/>
    </location>
</feature>
<evidence type="ECO:0000256" key="7">
    <source>
        <dbReference type="ARBA" id="ARBA00022898"/>
    </source>
</evidence>
<dbReference type="GO" id="GO:0004400">
    <property type="term" value="F:histidinol-phosphate transaminase activity"/>
    <property type="evidence" value="ECO:0007669"/>
    <property type="project" value="UniProtKB-UniRule"/>
</dbReference>
<feature type="domain" description="Aminotransferase class I/classII large" evidence="11">
    <location>
        <begin position="35"/>
        <end position="335"/>
    </location>
</feature>
<comment type="similarity">
    <text evidence="3 10">Belongs to the class-II pyridoxal-phosphate-dependent aminotransferase family. Histidinol-phosphate aminotransferase subfamily.</text>
</comment>
<name>A0A9X1FPX4_9FLAO</name>
<dbReference type="Pfam" id="PF00155">
    <property type="entry name" value="Aminotran_1_2"/>
    <property type="match status" value="1"/>
</dbReference>
<dbReference type="PROSITE" id="PS00599">
    <property type="entry name" value="AA_TRANSFER_CLASS_2"/>
    <property type="match status" value="1"/>
</dbReference>
<dbReference type="RefSeq" id="WP_219053001.1">
    <property type="nucleotide sequence ID" value="NZ_JAHWDP010000004.1"/>
</dbReference>
<dbReference type="Proteomes" id="UP001138686">
    <property type="component" value="Unassembled WGS sequence"/>
</dbReference>
<comment type="catalytic activity">
    <reaction evidence="9 10">
        <text>L-histidinol phosphate + 2-oxoglutarate = 3-(imidazol-4-yl)-2-oxopropyl phosphate + L-glutamate</text>
        <dbReference type="Rhea" id="RHEA:23744"/>
        <dbReference type="ChEBI" id="CHEBI:16810"/>
        <dbReference type="ChEBI" id="CHEBI:29985"/>
        <dbReference type="ChEBI" id="CHEBI:57766"/>
        <dbReference type="ChEBI" id="CHEBI:57980"/>
        <dbReference type="EC" id="2.6.1.9"/>
    </reaction>
</comment>
<dbReference type="PANTHER" id="PTHR42885">
    <property type="entry name" value="HISTIDINOL-PHOSPHATE AMINOTRANSFERASE-RELATED"/>
    <property type="match status" value="1"/>
</dbReference>
<evidence type="ECO:0000256" key="1">
    <source>
        <dbReference type="ARBA" id="ARBA00001933"/>
    </source>
</evidence>
<comment type="pathway">
    <text evidence="2 10">Amino-acid biosynthesis; L-histidine biosynthesis; L-histidine from 5-phospho-alpha-D-ribose 1-diphosphate: step 7/9.</text>
</comment>
<gene>
    <name evidence="10 12" type="primary">hisC</name>
    <name evidence="12" type="ORF">KXJ69_10155</name>
</gene>
<proteinExistence type="inferred from homology"/>
<accession>A0A9X1FPX4</accession>
<protein>
    <recommendedName>
        <fullName evidence="10">Histidinol-phosphate aminotransferase</fullName>
        <ecNumber evidence="10">2.6.1.9</ecNumber>
    </recommendedName>
    <alternativeName>
        <fullName evidence="10">Imidazole acetol-phosphate transaminase</fullName>
    </alternativeName>
</protein>
<evidence type="ECO:0000256" key="4">
    <source>
        <dbReference type="ARBA" id="ARBA00022576"/>
    </source>
</evidence>
<evidence type="ECO:0000256" key="2">
    <source>
        <dbReference type="ARBA" id="ARBA00005011"/>
    </source>
</evidence>
<keyword evidence="4 10" id="KW-0032">Aminotransferase</keyword>
<dbReference type="HAMAP" id="MF_01023">
    <property type="entry name" value="HisC_aminotrans_2"/>
    <property type="match status" value="1"/>
</dbReference>
<keyword evidence="7 10" id="KW-0663">Pyridoxal phosphate</keyword>
<dbReference type="GO" id="GO:0030170">
    <property type="term" value="F:pyridoxal phosphate binding"/>
    <property type="evidence" value="ECO:0007669"/>
    <property type="project" value="InterPro"/>
</dbReference>
<dbReference type="AlphaFoldDB" id="A0A9X1FPX4"/>
<reference evidence="12" key="1">
    <citation type="submission" date="2021-07" db="EMBL/GenBank/DDBJ databases">
        <title>Aureisphaera sp. CAU 1614 isolated from sea sediment.</title>
        <authorList>
            <person name="Kim W."/>
        </authorList>
    </citation>
    <scope>NUCLEOTIDE SEQUENCE</scope>
    <source>
        <strain evidence="12">CAU 1614</strain>
    </source>
</reference>
<comment type="cofactor">
    <cofactor evidence="1 10">
        <name>pyridoxal 5'-phosphate</name>
        <dbReference type="ChEBI" id="CHEBI:597326"/>
    </cofactor>
</comment>
<dbReference type="EMBL" id="JAHWDP010000004">
    <property type="protein sequence ID" value="MBW2938471.1"/>
    <property type="molecule type" value="Genomic_DNA"/>
</dbReference>